<organism evidence="1">
    <name type="scientific">Siphoviridae sp. ctxc31</name>
    <dbReference type="NCBI Taxonomy" id="2826520"/>
    <lineage>
        <taxon>Viruses</taxon>
        <taxon>Duplodnaviria</taxon>
        <taxon>Heunggongvirae</taxon>
        <taxon>Uroviricota</taxon>
        <taxon>Caudoviricetes</taxon>
    </lineage>
</organism>
<sequence>MAVSFYFNNRQISLPGAYSTIVSGENNPARNLDYGKVLIIDTGVFGAKYGGGAGINGELANGQDAIYTFLNLADFRSFVKGGMFWKISEALFTPDPSNPAAIGISELYYVRACTTTPSEMKFTTGGGSTFAINTRDEGLWGNGTLEGDNLVSGYGYSIKAGSIDPNKWIFQIWKGTFTGLAEDGLPYGEETALQSSPQLMVESPEFNNVQTLIDWAKSDPNFNAYFAFNETDTVVGGDGDTKGVVIESDVSSLAGVYQISTGGTETYNATDIDSVLSQITDLDYNIVFTDQYGVNANSTITKKVITHLNFTAKFDHFLYVGGYGEATQFNDSITLAQGFDSDKIVLVHGNVGLNTEQSSVGYRWWTVMYNLAAIVGRVSGKPPYVPVTNKSIGIDRVKHILSDDDKKQALKYGVLVTIKNAFTRKFVVLQGINTLQDNTSLFNAKGQSFSIQFMRIVAQINRELVVNAEIDLLGQENGVNVNTLSAGDVKNWTTFYLQSRVATEDSDNLILAFQDVVVTQKEDAWFVTYKIRVNNEINKLFFTGFLIR</sequence>
<dbReference type="EMBL" id="BK014938">
    <property type="protein sequence ID" value="DAD83499.1"/>
    <property type="molecule type" value="Genomic_DNA"/>
</dbReference>
<protein>
    <recommendedName>
        <fullName evidence="2">Tail sheath protein</fullName>
    </recommendedName>
</protein>
<reference evidence="1" key="1">
    <citation type="journal article" date="2021" name="Proc. Natl. Acad. Sci. U.S.A.">
        <title>A Catalog of Tens of Thousands of Viruses from Human Metagenomes Reveals Hidden Associations with Chronic Diseases.</title>
        <authorList>
            <person name="Tisza M.J."/>
            <person name="Buck C.B."/>
        </authorList>
    </citation>
    <scope>NUCLEOTIDE SEQUENCE</scope>
    <source>
        <strain evidence="1">Ctxc31</strain>
    </source>
</reference>
<proteinExistence type="predicted"/>
<evidence type="ECO:0000313" key="1">
    <source>
        <dbReference type="EMBL" id="DAD83499.1"/>
    </source>
</evidence>
<name>A0A8S5MNK1_9CAUD</name>
<evidence type="ECO:0008006" key="2">
    <source>
        <dbReference type="Google" id="ProtNLM"/>
    </source>
</evidence>
<accession>A0A8S5MNK1</accession>